<evidence type="ECO:0000256" key="3">
    <source>
        <dbReference type="ARBA" id="ARBA00023163"/>
    </source>
</evidence>
<evidence type="ECO:0000259" key="4">
    <source>
        <dbReference type="PROSITE" id="PS01124"/>
    </source>
</evidence>
<dbReference type="InterPro" id="IPR009057">
    <property type="entry name" value="Homeodomain-like_sf"/>
</dbReference>
<dbReference type="AlphaFoldDB" id="A0A9D1AK78"/>
<organism evidence="5 6">
    <name type="scientific">Candidatus Caccousia avicola</name>
    <dbReference type="NCBI Taxonomy" id="2840721"/>
    <lineage>
        <taxon>Bacteria</taxon>
        <taxon>Bacillati</taxon>
        <taxon>Bacillota</taxon>
        <taxon>Clostridia</taxon>
        <taxon>Eubacteriales</taxon>
        <taxon>Oscillospiraceae</taxon>
        <taxon>Oscillospiraceae incertae sedis</taxon>
        <taxon>Candidatus Caccousia</taxon>
    </lineage>
</organism>
<dbReference type="GO" id="GO:0003700">
    <property type="term" value="F:DNA-binding transcription factor activity"/>
    <property type="evidence" value="ECO:0007669"/>
    <property type="project" value="InterPro"/>
</dbReference>
<feature type="domain" description="HTH araC/xylS-type" evidence="4">
    <location>
        <begin position="1"/>
        <end position="48"/>
    </location>
</feature>
<proteinExistence type="predicted"/>
<evidence type="ECO:0000256" key="1">
    <source>
        <dbReference type="ARBA" id="ARBA00023015"/>
    </source>
</evidence>
<keyword evidence="1" id="KW-0805">Transcription regulation</keyword>
<evidence type="ECO:0000313" key="5">
    <source>
        <dbReference type="EMBL" id="HIR46191.1"/>
    </source>
</evidence>
<dbReference type="SUPFAM" id="SSF46689">
    <property type="entry name" value="Homeodomain-like"/>
    <property type="match status" value="1"/>
</dbReference>
<protein>
    <submittedName>
        <fullName evidence="5">Helix-turn-helix domain-containing protein</fullName>
    </submittedName>
</protein>
<dbReference type="Pfam" id="PF12833">
    <property type="entry name" value="HTH_18"/>
    <property type="match status" value="1"/>
</dbReference>
<sequence>METARLLLRGTALPVREIAFRLCFSDEHYFSSLFRRKTGQTPSAYRRDPDRKILLKTVGSS</sequence>
<dbReference type="InterPro" id="IPR020449">
    <property type="entry name" value="Tscrpt_reg_AraC-type_HTH"/>
</dbReference>
<keyword evidence="3" id="KW-0804">Transcription</keyword>
<accession>A0A9D1AK78</accession>
<dbReference type="PANTHER" id="PTHR43280:SF2">
    <property type="entry name" value="HTH-TYPE TRANSCRIPTIONAL REGULATOR EXSA"/>
    <property type="match status" value="1"/>
</dbReference>
<evidence type="ECO:0000313" key="6">
    <source>
        <dbReference type="Proteomes" id="UP000824242"/>
    </source>
</evidence>
<comment type="caution">
    <text evidence="5">The sequence shown here is derived from an EMBL/GenBank/DDBJ whole genome shotgun (WGS) entry which is preliminary data.</text>
</comment>
<keyword evidence="2" id="KW-0238">DNA-binding</keyword>
<dbReference type="InterPro" id="IPR018060">
    <property type="entry name" value="HTH_AraC"/>
</dbReference>
<dbReference type="EMBL" id="DVGZ01000010">
    <property type="protein sequence ID" value="HIR46191.1"/>
    <property type="molecule type" value="Genomic_DNA"/>
</dbReference>
<name>A0A9D1AK78_9FIRM</name>
<dbReference type="Proteomes" id="UP000824242">
    <property type="component" value="Unassembled WGS sequence"/>
</dbReference>
<dbReference type="PRINTS" id="PR00032">
    <property type="entry name" value="HTHARAC"/>
</dbReference>
<reference evidence="5" key="1">
    <citation type="submission" date="2020-10" db="EMBL/GenBank/DDBJ databases">
        <authorList>
            <person name="Gilroy R."/>
        </authorList>
    </citation>
    <scope>NUCLEOTIDE SEQUENCE</scope>
    <source>
        <strain evidence="5">ChiSxjej1B13-7958</strain>
    </source>
</reference>
<evidence type="ECO:0000256" key="2">
    <source>
        <dbReference type="ARBA" id="ARBA00023125"/>
    </source>
</evidence>
<dbReference type="PANTHER" id="PTHR43280">
    <property type="entry name" value="ARAC-FAMILY TRANSCRIPTIONAL REGULATOR"/>
    <property type="match status" value="1"/>
</dbReference>
<dbReference type="PROSITE" id="PS01124">
    <property type="entry name" value="HTH_ARAC_FAMILY_2"/>
    <property type="match status" value="1"/>
</dbReference>
<dbReference type="Gene3D" id="1.10.10.60">
    <property type="entry name" value="Homeodomain-like"/>
    <property type="match status" value="1"/>
</dbReference>
<dbReference type="GO" id="GO:0043565">
    <property type="term" value="F:sequence-specific DNA binding"/>
    <property type="evidence" value="ECO:0007669"/>
    <property type="project" value="InterPro"/>
</dbReference>
<gene>
    <name evidence="5" type="ORF">IAB89_00830</name>
</gene>
<reference evidence="5" key="2">
    <citation type="journal article" date="2021" name="PeerJ">
        <title>Extensive microbial diversity within the chicken gut microbiome revealed by metagenomics and culture.</title>
        <authorList>
            <person name="Gilroy R."/>
            <person name="Ravi A."/>
            <person name="Getino M."/>
            <person name="Pursley I."/>
            <person name="Horton D.L."/>
            <person name="Alikhan N.F."/>
            <person name="Baker D."/>
            <person name="Gharbi K."/>
            <person name="Hall N."/>
            <person name="Watson M."/>
            <person name="Adriaenssens E.M."/>
            <person name="Foster-Nyarko E."/>
            <person name="Jarju S."/>
            <person name="Secka A."/>
            <person name="Antonio M."/>
            <person name="Oren A."/>
            <person name="Chaudhuri R.R."/>
            <person name="La Ragione R."/>
            <person name="Hildebrand F."/>
            <person name="Pallen M.J."/>
        </authorList>
    </citation>
    <scope>NUCLEOTIDE SEQUENCE</scope>
    <source>
        <strain evidence="5">ChiSxjej1B13-7958</strain>
    </source>
</reference>